<proteinExistence type="inferred from homology"/>
<dbReference type="CDD" id="cd05246">
    <property type="entry name" value="dTDP_GD_SDR_e"/>
    <property type="match status" value="1"/>
</dbReference>
<sequence length="336" mass="38311">MQTLIITGAAGFIGSNFVRYMLVRYPAYRLIALDSLTYAGNLANLADVWKNPNFTFIKGDICDESIVNNLAQNADAIVNFAAETHVDRSIATPGQFIQTDVNGTYVLLEAARKHELERILHVSTDEVYGTIDEGSFKEGDALEPNSPYSASKASAEMMVRAYHQTYGLPTIVTRGSNTFGPNQYPEKMLPLFITNLIDDIPVPVYGDGHQMRDWMYVTDHCQGIDLALHHGVPGEAYNVGGDNDRKNIDVVHLLLEYLNKPETLIHHVKDRPGHDRRYSLDVTKSRKIGYTPDTDFESRLRDTVQWYVGHQEWWRTIKEKDQEYQSFMKKWYADRQ</sequence>
<dbReference type="Gene3D" id="3.40.50.720">
    <property type="entry name" value="NAD(P)-binding Rossmann-like Domain"/>
    <property type="match status" value="1"/>
</dbReference>
<dbReference type="EC" id="4.2.1.46" evidence="4 8"/>
<organism evidence="9 10">
    <name type="scientific">Capsulimonas corticalis</name>
    <dbReference type="NCBI Taxonomy" id="2219043"/>
    <lineage>
        <taxon>Bacteria</taxon>
        <taxon>Bacillati</taxon>
        <taxon>Armatimonadota</taxon>
        <taxon>Armatimonadia</taxon>
        <taxon>Capsulimonadales</taxon>
        <taxon>Capsulimonadaceae</taxon>
        <taxon>Capsulimonas</taxon>
    </lineage>
</organism>
<accession>A0A402CXX4</accession>
<dbReference type="EMBL" id="AP025739">
    <property type="protein sequence ID" value="BDI32152.1"/>
    <property type="molecule type" value="Genomic_DNA"/>
</dbReference>
<evidence type="ECO:0000256" key="4">
    <source>
        <dbReference type="ARBA" id="ARBA00011990"/>
    </source>
</evidence>
<dbReference type="FunCoup" id="A0A402CXX4">
    <property type="interactions" value="401"/>
</dbReference>
<dbReference type="SUPFAM" id="SSF51735">
    <property type="entry name" value="NAD(P)-binding Rossmann-fold domains"/>
    <property type="match status" value="1"/>
</dbReference>
<dbReference type="KEGG" id="ccot:CCAX7_42030"/>
<evidence type="ECO:0000313" key="10">
    <source>
        <dbReference type="Proteomes" id="UP000287394"/>
    </source>
</evidence>
<dbReference type="NCBIfam" id="TIGR01181">
    <property type="entry name" value="dTDP_gluc_dehyt"/>
    <property type="match status" value="1"/>
</dbReference>
<evidence type="ECO:0000256" key="6">
    <source>
        <dbReference type="ARBA" id="ARBA00023027"/>
    </source>
</evidence>
<name>A0A402CXX4_9BACT</name>
<evidence type="ECO:0000256" key="7">
    <source>
        <dbReference type="ARBA" id="ARBA00023239"/>
    </source>
</evidence>
<dbReference type="GO" id="GO:0009225">
    <property type="term" value="P:nucleotide-sugar metabolic process"/>
    <property type="evidence" value="ECO:0007669"/>
    <property type="project" value="InterPro"/>
</dbReference>
<evidence type="ECO:0000256" key="3">
    <source>
        <dbReference type="ARBA" id="ARBA00008178"/>
    </source>
</evidence>
<comment type="cofactor">
    <cofactor evidence="2 8">
        <name>NAD(+)</name>
        <dbReference type="ChEBI" id="CHEBI:57540"/>
    </cofactor>
</comment>
<evidence type="ECO:0000313" key="9">
    <source>
        <dbReference type="EMBL" id="BDI32152.1"/>
    </source>
</evidence>
<dbReference type="Proteomes" id="UP000287394">
    <property type="component" value="Chromosome"/>
</dbReference>
<comment type="similarity">
    <text evidence="3 8">Belongs to the NAD(P)-dependent epimerase/dehydratase family. dTDP-glucose dehydratase subfamily.</text>
</comment>
<dbReference type="RefSeq" id="WP_119322154.1">
    <property type="nucleotide sequence ID" value="NZ_AP025739.1"/>
</dbReference>
<evidence type="ECO:0000256" key="5">
    <source>
        <dbReference type="ARBA" id="ARBA00016977"/>
    </source>
</evidence>
<evidence type="ECO:0000256" key="8">
    <source>
        <dbReference type="RuleBase" id="RU004473"/>
    </source>
</evidence>
<evidence type="ECO:0000256" key="2">
    <source>
        <dbReference type="ARBA" id="ARBA00001911"/>
    </source>
</evidence>
<dbReference type="Gene3D" id="3.90.25.10">
    <property type="entry name" value="UDP-galactose 4-epimerase, domain 1"/>
    <property type="match status" value="1"/>
</dbReference>
<dbReference type="OrthoDB" id="9811743at2"/>
<dbReference type="InterPro" id="IPR036291">
    <property type="entry name" value="NAD(P)-bd_dom_sf"/>
</dbReference>
<dbReference type="InterPro" id="IPR016040">
    <property type="entry name" value="NAD(P)-bd_dom"/>
</dbReference>
<gene>
    <name evidence="9" type="ORF">CCAX7_42030</name>
</gene>
<keyword evidence="6" id="KW-0520">NAD</keyword>
<dbReference type="FunFam" id="3.40.50.720:FF:000304">
    <property type="entry name" value="UDP-glucose 4,6-dehydratase"/>
    <property type="match status" value="1"/>
</dbReference>
<dbReference type="InterPro" id="IPR005888">
    <property type="entry name" value="dTDP_Gluc_deHydtase"/>
</dbReference>
<keyword evidence="7 8" id="KW-0456">Lyase</keyword>
<keyword evidence="10" id="KW-1185">Reference proteome</keyword>
<dbReference type="GO" id="GO:0008460">
    <property type="term" value="F:dTDP-glucose 4,6-dehydratase activity"/>
    <property type="evidence" value="ECO:0007669"/>
    <property type="project" value="UniProtKB-EC"/>
</dbReference>
<protein>
    <recommendedName>
        <fullName evidence="5 8">dTDP-glucose 4,6-dehydratase</fullName>
        <ecNumber evidence="4 8">4.2.1.46</ecNumber>
    </recommendedName>
</protein>
<comment type="catalytic activity">
    <reaction evidence="1 8">
        <text>dTDP-alpha-D-glucose = dTDP-4-dehydro-6-deoxy-alpha-D-glucose + H2O</text>
        <dbReference type="Rhea" id="RHEA:17221"/>
        <dbReference type="ChEBI" id="CHEBI:15377"/>
        <dbReference type="ChEBI" id="CHEBI:57477"/>
        <dbReference type="ChEBI" id="CHEBI:57649"/>
        <dbReference type="EC" id="4.2.1.46"/>
    </reaction>
</comment>
<dbReference type="AlphaFoldDB" id="A0A402CXX4"/>
<reference evidence="9 10" key="1">
    <citation type="journal article" date="2019" name="Int. J. Syst. Evol. Microbiol.">
        <title>Capsulimonas corticalis gen. nov., sp. nov., an aerobic capsulated bacterium, of a novel bacterial order, Capsulimonadales ord. nov., of the class Armatimonadia of the phylum Armatimonadetes.</title>
        <authorList>
            <person name="Li J."/>
            <person name="Kudo C."/>
            <person name="Tonouchi A."/>
        </authorList>
    </citation>
    <scope>NUCLEOTIDE SEQUENCE [LARGE SCALE GENOMIC DNA]</scope>
    <source>
        <strain evidence="9 10">AX-7</strain>
    </source>
</reference>
<evidence type="ECO:0000256" key="1">
    <source>
        <dbReference type="ARBA" id="ARBA00001539"/>
    </source>
</evidence>
<dbReference type="PANTHER" id="PTHR43000">
    <property type="entry name" value="DTDP-D-GLUCOSE 4,6-DEHYDRATASE-RELATED"/>
    <property type="match status" value="1"/>
</dbReference>
<dbReference type="Pfam" id="PF16363">
    <property type="entry name" value="GDP_Man_Dehyd"/>
    <property type="match status" value="1"/>
</dbReference>